<keyword evidence="2" id="KW-0732">Signal</keyword>
<accession>A0A2P2PCR6</accession>
<protein>
    <submittedName>
        <fullName evidence="3">Uncharacterized protein</fullName>
    </submittedName>
</protein>
<reference evidence="3" key="1">
    <citation type="submission" date="2018-02" db="EMBL/GenBank/DDBJ databases">
        <title>Rhizophora mucronata_Transcriptome.</title>
        <authorList>
            <person name="Meera S.P."/>
            <person name="Sreeshan A."/>
            <person name="Augustine A."/>
        </authorList>
    </citation>
    <scope>NUCLEOTIDE SEQUENCE</scope>
    <source>
        <tissue evidence="3">Leaf</tissue>
    </source>
</reference>
<organism evidence="3">
    <name type="scientific">Rhizophora mucronata</name>
    <name type="common">Asiatic mangrove</name>
    <dbReference type="NCBI Taxonomy" id="61149"/>
    <lineage>
        <taxon>Eukaryota</taxon>
        <taxon>Viridiplantae</taxon>
        <taxon>Streptophyta</taxon>
        <taxon>Embryophyta</taxon>
        <taxon>Tracheophyta</taxon>
        <taxon>Spermatophyta</taxon>
        <taxon>Magnoliopsida</taxon>
        <taxon>eudicotyledons</taxon>
        <taxon>Gunneridae</taxon>
        <taxon>Pentapetalae</taxon>
        <taxon>rosids</taxon>
        <taxon>fabids</taxon>
        <taxon>Malpighiales</taxon>
        <taxon>Rhizophoraceae</taxon>
        <taxon>Rhizophora</taxon>
    </lineage>
</organism>
<evidence type="ECO:0000256" key="2">
    <source>
        <dbReference type="SAM" id="SignalP"/>
    </source>
</evidence>
<proteinExistence type="predicted"/>
<sequence>MLDLNDSPWHLVLMLTRIFRFLSGQQQGDSNPDQCERLTRLSDGLPNIY</sequence>
<dbReference type="AlphaFoldDB" id="A0A2P2PCR6"/>
<dbReference type="EMBL" id="GGEC01072041">
    <property type="protein sequence ID" value="MBX52525.1"/>
    <property type="molecule type" value="Transcribed_RNA"/>
</dbReference>
<feature type="signal peptide" evidence="2">
    <location>
        <begin position="1"/>
        <end position="24"/>
    </location>
</feature>
<feature type="region of interest" description="Disordered" evidence="1">
    <location>
        <begin position="25"/>
        <end position="49"/>
    </location>
</feature>
<evidence type="ECO:0000256" key="1">
    <source>
        <dbReference type="SAM" id="MobiDB-lite"/>
    </source>
</evidence>
<feature type="chain" id="PRO_5015120544" evidence="2">
    <location>
        <begin position="25"/>
        <end position="49"/>
    </location>
</feature>
<name>A0A2P2PCR6_RHIMU</name>
<evidence type="ECO:0000313" key="3">
    <source>
        <dbReference type="EMBL" id="MBX52525.1"/>
    </source>
</evidence>